<evidence type="ECO:0000256" key="7">
    <source>
        <dbReference type="RuleBase" id="RU003894"/>
    </source>
</evidence>
<dbReference type="Pfam" id="PF00538">
    <property type="entry name" value="Linker_histone"/>
    <property type="match status" value="1"/>
</dbReference>
<feature type="region of interest" description="Disordered" evidence="8">
    <location>
        <begin position="130"/>
        <end position="217"/>
    </location>
</feature>
<feature type="compositionally biased region" description="Low complexity" evidence="8">
    <location>
        <begin position="187"/>
        <end position="196"/>
    </location>
</feature>
<dbReference type="PANTHER" id="PTHR11467:SF20">
    <property type="entry name" value="H15 DOMAIN-CONTAINING PROTEIN-RELATED"/>
    <property type="match status" value="1"/>
</dbReference>
<protein>
    <submittedName>
        <fullName evidence="10">Histone H1B</fullName>
    </submittedName>
</protein>
<dbReference type="InterPro" id="IPR036390">
    <property type="entry name" value="WH_DNA-bd_sf"/>
</dbReference>
<dbReference type="CDD" id="cd00073">
    <property type="entry name" value="H15"/>
    <property type="match status" value="1"/>
</dbReference>
<dbReference type="AlphaFoldDB" id="A0A8X6NI68"/>
<evidence type="ECO:0000313" key="11">
    <source>
        <dbReference type="Proteomes" id="UP000887013"/>
    </source>
</evidence>
<dbReference type="EMBL" id="BMAW01009525">
    <property type="protein sequence ID" value="GFT14297.1"/>
    <property type="molecule type" value="Genomic_DNA"/>
</dbReference>
<dbReference type="GO" id="GO:0000786">
    <property type="term" value="C:nucleosome"/>
    <property type="evidence" value="ECO:0007669"/>
    <property type="project" value="InterPro"/>
</dbReference>
<dbReference type="GO" id="GO:0006334">
    <property type="term" value="P:nucleosome assembly"/>
    <property type="evidence" value="ECO:0007669"/>
    <property type="project" value="InterPro"/>
</dbReference>
<feature type="compositionally biased region" description="Basic residues" evidence="8">
    <location>
        <begin position="197"/>
        <end position="211"/>
    </location>
</feature>
<evidence type="ECO:0000256" key="6">
    <source>
        <dbReference type="ARBA" id="ARBA00023242"/>
    </source>
</evidence>
<evidence type="ECO:0000256" key="5">
    <source>
        <dbReference type="ARBA" id="ARBA00023125"/>
    </source>
</evidence>
<proteinExistence type="inferred from homology"/>
<dbReference type="GO" id="GO:0005634">
    <property type="term" value="C:nucleus"/>
    <property type="evidence" value="ECO:0007669"/>
    <property type="project" value="UniProtKB-SubCell"/>
</dbReference>
<keyword evidence="5 7" id="KW-0238">DNA-binding</keyword>
<keyword evidence="4 7" id="KW-0158">Chromosome</keyword>
<keyword evidence="11" id="KW-1185">Reference proteome</keyword>
<evidence type="ECO:0000256" key="3">
    <source>
        <dbReference type="ARBA" id="ARBA00004286"/>
    </source>
</evidence>
<keyword evidence="6 7" id="KW-0539">Nucleus</keyword>
<evidence type="ECO:0000313" key="10">
    <source>
        <dbReference type="EMBL" id="GFT14297.1"/>
    </source>
</evidence>
<dbReference type="GO" id="GO:0003690">
    <property type="term" value="F:double-stranded DNA binding"/>
    <property type="evidence" value="ECO:0007669"/>
    <property type="project" value="TreeGrafter"/>
</dbReference>
<dbReference type="SMART" id="SM00526">
    <property type="entry name" value="H15"/>
    <property type="match status" value="1"/>
</dbReference>
<evidence type="ECO:0000256" key="2">
    <source>
        <dbReference type="ARBA" id="ARBA00004123"/>
    </source>
</evidence>
<dbReference type="GO" id="GO:0030261">
    <property type="term" value="P:chromosome condensation"/>
    <property type="evidence" value="ECO:0007669"/>
    <property type="project" value="TreeGrafter"/>
</dbReference>
<comment type="similarity">
    <text evidence="7">Belongs to the histone H1/H5 family.</text>
</comment>
<feature type="domain" description="H15" evidence="9">
    <location>
        <begin position="11"/>
        <end position="85"/>
    </location>
</feature>
<evidence type="ECO:0000256" key="8">
    <source>
        <dbReference type="SAM" id="MobiDB-lite"/>
    </source>
</evidence>
<dbReference type="OrthoDB" id="6437163at2759"/>
<accession>A0A8X6NI68</accession>
<dbReference type="InterPro" id="IPR005819">
    <property type="entry name" value="H1/H5"/>
</dbReference>
<evidence type="ECO:0000256" key="4">
    <source>
        <dbReference type="ARBA" id="ARBA00022454"/>
    </source>
</evidence>
<comment type="function">
    <text evidence="1">Histones H1 are necessary for the condensation of nucleosome chains into higher-order structures.</text>
</comment>
<dbReference type="PANTHER" id="PTHR11467">
    <property type="entry name" value="HISTONE H1"/>
    <property type="match status" value="1"/>
</dbReference>
<dbReference type="GO" id="GO:0045910">
    <property type="term" value="P:negative regulation of DNA recombination"/>
    <property type="evidence" value="ECO:0007669"/>
    <property type="project" value="TreeGrafter"/>
</dbReference>
<dbReference type="SUPFAM" id="SSF46785">
    <property type="entry name" value="Winged helix' DNA-binding domain"/>
    <property type="match status" value="1"/>
</dbReference>
<dbReference type="FunFam" id="1.10.10.10:FF:000140">
    <property type="entry name" value="Histone H1.0"/>
    <property type="match status" value="1"/>
</dbReference>
<name>A0A8X6NI68_NEPPI</name>
<comment type="caution">
    <text evidence="10">The sequence shown here is derived from an EMBL/GenBank/DDBJ whole genome shotgun (WGS) entry which is preliminary data.</text>
</comment>
<dbReference type="GO" id="GO:0031492">
    <property type="term" value="F:nucleosomal DNA binding"/>
    <property type="evidence" value="ECO:0007669"/>
    <property type="project" value="TreeGrafter"/>
</dbReference>
<comment type="subcellular location">
    <subcellularLocation>
        <location evidence="3">Chromosome</location>
    </subcellularLocation>
    <subcellularLocation>
        <location evidence="2 7">Nucleus</location>
    </subcellularLocation>
</comment>
<evidence type="ECO:0000256" key="1">
    <source>
        <dbReference type="ARBA" id="ARBA00002809"/>
    </source>
</evidence>
<dbReference type="Proteomes" id="UP000887013">
    <property type="component" value="Unassembled WGS sequence"/>
</dbReference>
<dbReference type="GO" id="GO:0030527">
    <property type="term" value="F:structural constituent of chromatin"/>
    <property type="evidence" value="ECO:0007669"/>
    <property type="project" value="InterPro"/>
</dbReference>
<feature type="compositionally biased region" description="Basic residues" evidence="8">
    <location>
        <begin position="141"/>
        <end position="152"/>
    </location>
</feature>
<dbReference type="PROSITE" id="PS51504">
    <property type="entry name" value="H15"/>
    <property type="match status" value="1"/>
</dbReference>
<organism evidence="10 11">
    <name type="scientific">Nephila pilipes</name>
    <name type="common">Giant wood spider</name>
    <name type="synonym">Nephila maculata</name>
    <dbReference type="NCBI Taxonomy" id="299642"/>
    <lineage>
        <taxon>Eukaryota</taxon>
        <taxon>Metazoa</taxon>
        <taxon>Ecdysozoa</taxon>
        <taxon>Arthropoda</taxon>
        <taxon>Chelicerata</taxon>
        <taxon>Arachnida</taxon>
        <taxon>Araneae</taxon>
        <taxon>Araneomorphae</taxon>
        <taxon>Entelegynae</taxon>
        <taxon>Araneoidea</taxon>
        <taxon>Nephilidae</taxon>
        <taxon>Nephila</taxon>
    </lineage>
</organism>
<dbReference type="InterPro" id="IPR005818">
    <property type="entry name" value="Histone_H1/H5_H15"/>
</dbReference>
<evidence type="ECO:0000259" key="9">
    <source>
        <dbReference type="PROSITE" id="PS51504"/>
    </source>
</evidence>
<dbReference type="InterPro" id="IPR036388">
    <property type="entry name" value="WH-like_DNA-bd_sf"/>
</dbReference>
<sequence>MESTIKKTAPLRPKVSEMVNEAILKLNERNGSSLRGIKNYIAANYEADANKLSHFIKKHLKSGVERGDIIQTKGKGMSGSFRINKQKKDEKPKDTVVKRTKPLLSTSTPKKPIKPKKMVVGQTVKSPIKKDGDALIQKPAKPVKKTATKPKVTKALPAVTKRKSSIGTKTKIGVVRKSRGSKPALRTPKNPKAVKPATKKTTKPKPSSKKAVKGESE</sequence>
<dbReference type="PRINTS" id="PR00624">
    <property type="entry name" value="HISTONEH5"/>
</dbReference>
<reference evidence="10" key="1">
    <citation type="submission" date="2020-08" db="EMBL/GenBank/DDBJ databases">
        <title>Multicomponent nature underlies the extraordinary mechanical properties of spider dragline silk.</title>
        <authorList>
            <person name="Kono N."/>
            <person name="Nakamura H."/>
            <person name="Mori M."/>
            <person name="Yoshida Y."/>
            <person name="Ohtoshi R."/>
            <person name="Malay A.D."/>
            <person name="Moran D.A.P."/>
            <person name="Tomita M."/>
            <person name="Numata K."/>
            <person name="Arakawa K."/>
        </authorList>
    </citation>
    <scope>NUCLEOTIDE SEQUENCE</scope>
</reference>
<gene>
    <name evidence="10" type="ORF">NPIL_390441</name>
</gene>
<feature type="region of interest" description="Disordered" evidence="8">
    <location>
        <begin position="105"/>
        <end position="124"/>
    </location>
</feature>
<dbReference type="Gene3D" id="1.10.10.10">
    <property type="entry name" value="Winged helix-like DNA-binding domain superfamily/Winged helix DNA-binding domain"/>
    <property type="match status" value="1"/>
</dbReference>